<dbReference type="SMART" id="SM00202">
    <property type="entry name" value="SR"/>
    <property type="match status" value="1"/>
</dbReference>
<dbReference type="InterPro" id="IPR001190">
    <property type="entry name" value="SRCR"/>
</dbReference>
<dbReference type="SUPFAM" id="SSF56487">
    <property type="entry name" value="SRCR-like"/>
    <property type="match status" value="1"/>
</dbReference>
<feature type="signal peptide" evidence="4">
    <location>
        <begin position="1"/>
        <end position="19"/>
    </location>
</feature>
<reference evidence="6" key="1">
    <citation type="submission" date="2025-08" db="UniProtKB">
        <authorList>
            <consortium name="Ensembl"/>
        </authorList>
    </citation>
    <scope>IDENTIFICATION</scope>
</reference>
<keyword evidence="7" id="KW-1185">Reference proteome</keyword>
<evidence type="ECO:0000256" key="1">
    <source>
        <dbReference type="ARBA" id="ARBA00023157"/>
    </source>
</evidence>
<dbReference type="PANTHER" id="PTHR48071:SF18">
    <property type="entry name" value="DELETED IN MALIGNANT BRAIN TUMORS 1 PROTEIN-RELATED"/>
    <property type="match status" value="1"/>
</dbReference>
<dbReference type="Gene3D" id="3.30.710.10">
    <property type="entry name" value="Potassium Channel Kv1.1, Chain A"/>
    <property type="match status" value="1"/>
</dbReference>
<feature type="disulfide bond" evidence="3">
    <location>
        <begin position="63"/>
        <end position="124"/>
    </location>
</feature>
<dbReference type="Proteomes" id="UP000265020">
    <property type="component" value="Unassembled WGS sequence"/>
</dbReference>
<evidence type="ECO:0000259" key="5">
    <source>
        <dbReference type="PROSITE" id="PS50287"/>
    </source>
</evidence>
<feature type="chain" id="PRO_5018569523" evidence="4">
    <location>
        <begin position="20"/>
        <end position="560"/>
    </location>
</feature>
<evidence type="ECO:0000256" key="2">
    <source>
        <dbReference type="ARBA" id="ARBA00023180"/>
    </source>
</evidence>
<evidence type="ECO:0000256" key="4">
    <source>
        <dbReference type="SAM" id="SignalP"/>
    </source>
</evidence>
<dbReference type="InterPro" id="IPR011705">
    <property type="entry name" value="BACK"/>
</dbReference>
<sequence length="560" mass="62929">LQLLCCLNVLITVIFFSEGYEEGFVRLMGGQDNSEGRVEIFHNGAWGTVCDDGWDINDARVVCQQLLYPGAKEAPGSAAFGQGSGNILMDDLGCTGNEISLLQCTFGGWGVHNCGHSEDAGVRCETGKASNSKDPTPEYTVDHNATLTAELGELFDSGHDCDLNIPVMVDNSTVETVCVHRVILSLNANLKESQPDFHRLSISVSSECSQYARTFLRYFYTRKVKFTITSTCIIKMAYDWGLTELQDEAAHVFRKVLTEDSTFQSQISFCQYAALVSDEALKDICLRYLAWNCETLIDSPAWTKLPLFLVKALLSRSDILVHNETVILHGLEKWAAAQENTTIPDILLKLIRFPMISAEDLHRMDGSQYRIGKLEGFEFNSLPVSVLLSDLTEKRDIYTPRIYTGATWSFTFSTQEIRAFNYSGFYIVKGQRTSSLTSDFQTPVHTSSYFAFQNVLWRVKVFVQEKDCVRESVSCPSLPAVSLKIQEKQNNLPSEMLSRIGYRNKIVLRCRGRHVFYIAEFNSVDSENPIFIPSLAEQTYPCQSTGFSYQVVVCPYYSTD</sequence>
<evidence type="ECO:0000256" key="3">
    <source>
        <dbReference type="PROSITE-ProRule" id="PRU00196"/>
    </source>
</evidence>
<dbReference type="GO" id="GO:0016020">
    <property type="term" value="C:membrane"/>
    <property type="evidence" value="ECO:0007669"/>
    <property type="project" value="InterPro"/>
</dbReference>
<keyword evidence="4" id="KW-0732">Signal</keyword>
<dbReference type="Pfam" id="PF07707">
    <property type="entry name" value="BACK"/>
    <property type="match status" value="1"/>
</dbReference>
<dbReference type="FunFam" id="3.10.250.10:FF:000011">
    <property type="entry name" value="Scavenger receptor class A member 5"/>
    <property type="match status" value="1"/>
</dbReference>
<accession>A0A3Q2CCE7</accession>
<dbReference type="Ensembl" id="ENSCVAT00000011508.1">
    <property type="protein sequence ID" value="ENSCVAP00000002563.1"/>
    <property type="gene ID" value="ENSCVAG00000003695.1"/>
</dbReference>
<feature type="domain" description="SRCR" evidence="5">
    <location>
        <begin position="25"/>
        <end position="125"/>
    </location>
</feature>
<dbReference type="Gene3D" id="1.25.40.420">
    <property type="match status" value="1"/>
</dbReference>
<dbReference type="GeneTree" id="ENSGT00940000168180"/>
<proteinExistence type="predicted"/>
<evidence type="ECO:0000313" key="6">
    <source>
        <dbReference type="Ensembl" id="ENSCVAP00000002563.1"/>
    </source>
</evidence>
<organism evidence="6 7">
    <name type="scientific">Cyprinodon variegatus</name>
    <name type="common">Sheepshead minnow</name>
    <dbReference type="NCBI Taxonomy" id="28743"/>
    <lineage>
        <taxon>Eukaryota</taxon>
        <taxon>Metazoa</taxon>
        <taxon>Chordata</taxon>
        <taxon>Craniata</taxon>
        <taxon>Vertebrata</taxon>
        <taxon>Euteleostomi</taxon>
        <taxon>Actinopterygii</taxon>
        <taxon>Neopterygii</taxon>
        <taxon>Teleostei</taxon>
        <taxon>Neoteleostei</taxon>
        <taxon>Acanthomorphata</taxon>
        <taxon>Ovalentaria</taxon>
        <taxon>Atherinomorphae</taxon>
        <taxon>Cyprinodontiformes</taxon>
        <taxon>Cyprinodontidae</taxon>
        <taxon>Cyprinodon</taxon>
    </lineage>
</organism>
<keyword evidence="2" id="KW-0325">Glycoprotein</keyword>
<reference evidence="6" key="2">
    <citation type="submission" date="2025-09" db="UniProtKB">
        <authorList>
            <consortium name="Ensembl"/>
        </authorList>
    </citation>
    <scope>IDENTIFICATION</scope>
</reference>
<dbReference type="AlphaFoldDB" id="A0A3Q2CCE7"/>
<dbReference type="SMART" id="SM00875">
    <property type="entry name" value="BACK"/>
    <property type="match status" value="1"/>
</dbReference>
<feature type="disulfide bond" evidence="3">
    <location>
        <begin position="94"/>
        <end position="104"/>
    </location>
</feature>
<dbReference type="Gene3D" id="3.10.250.10">
    <property type="entry name" value="SRCR-like domain"/>
    <property type="match status" value="1"/>
</dbReference>
<dbReference type="InterPro" id="IPR036772">
    <property type="entry name" value="SRCR-like_dom_sf"/>
</dbReference>
<dbReference type="Pfam" id="PF00530">
    <property type="entry name" value="SRCR"/>
    <property type="match status" value="1"/>
</dbReference>
<dbReference type="PRINTS" id="PR00258">
    <property type="entry name" value="SPERACTRCPTR"/>
</dbReference>
<evidence type="ECO:0000313" key="7">
    <source>
        <dbReference type="Proteomes" id="UP000265020"/>
    </source>
</evidence>
<dbReference type="InterPro" id="IPR011333">
    <property type="entry name" value="SKP1/BTB/POZ_sf"/>
</dbReference>
<keyword evidence="1 3" id="KW-1015">Disulfide bond</keyword>
<name>A0A3Q2CCE7_CYPVA</name>
<feature type="disulfide bond" evidence="3">
    <location>
        <begin position="50"/>
        <end position="114"/>
    </location>
</feature>
<dbReference type="PANTHER" id="PTHR48071">
    <property type="entry name" value="SRCR DOMAIN-CONTAINING PROTEIN"/>
    <property type="match status" value="1"/>
</dbReference>
<protein>
    <submittedName>
        <fullName evidence="6">Galectin-3-binding protein A-like</fullName>
    </submittedName>
</protein>
<dbReference type="PROSITE" id="PS50287">
    <property type="entry name" value="SRCR_2"/>
    <property type="match status" value="1"/>
</dbReference>